<sequence length="167" mass="18660">MINGNPHFISKEPNTIGDVEEDTAGRNEDIHLGKTLESSKRGSSRRGSHKKAEMPSRNGNIVSQLKDNVAQGTSSDQREKRRKKSRLTSTEKSIRTAEGAENISREQKQSNSQKEVNVARDLHMKNKQSGEDGTHNAEVASQPSDNVNKNHSSMLMEERCLLYLRCS</sequence>
<evidence type="ECO:0000313" key="3">
    <source>
        <dbReference type="Proteomes" id="UP000243459"/>
    </source>
</evidence>
<evidence type="ECO:0000256" key="1">
    <source>
        <dbReference type="SAM" id="MobiDB-lite"/>
    </source>
</evidence>
<organism evidence="2 3">
    <name type="scientific">Asparagus officinalis</name>
    <name type="common">Garden asparagus</name>
    <dbReference type="NCBI Taxonomy" id="4686"/>
    <lineage>
        <taxon>Eukaryota</taxon>
        <taxon>Viridiplantae</taxon>
        <taxon>Streptophyta</taxon>
        <taxon>Embryophyta</taxon>
        <taxon>Tracheophyta</taxon>
        <taxon>Spermatophyta</taxon>
        <taxon>Magnoliopsida</taxon>
        <taxon>Liliopsida</taxon>
        <taxon>Asparagales</taxon>
        <taxon>Asparagaceae</taxon>
        <taxon>Asparagoideae</taxon>
        <taxon>Asparagus</taxon>
    </lineage>
</organism>
<dbReference type="Gramene" id="ONK77633">
    <property type="protein sequence ID" value="ONK77633"/>
    <property type="gene ID" value="A4U43_C02F8840"/>
</dbReference>
<feature type="compositionally biased region" description="Polar residues" evidence="1">
    <location>
        <begin position="57"/>
        <end position="75"/>
    </location>
</feature>
<evidence type="ECO:0000313" key="2">
    <source>
        <dbReference type="EMBL" id="ONK77633.1"/>
    </source>
</evidence>
<keyword evidence="3" id="KW-1185">Reference proteome</keyword>
<feature type="compositionally biased region" description="Basic and acidic residues" evidence="1">
    <location>
        <begin position="117"/>
        <end position="135"/>
    </location>
</feature>
<proteinExistence type="predicted"/>
<dbReference type="Proteomes" id="UP000243459">
    <property type="component" value="Chromosome 2"/>
</dbReference>
<feature type="compositionally biased region" description="Basic and acidic residues" evidence="1">
    <location>
        <begin position="23"/>
        <end position="40"/>
    </location>
</feature>
<feature type="compositionally biased region" description="Polar residues" evidence="1">
    <location>
        <begin position="139"/>
        <end position="151"/>
    </location>
</feature>
<protein>
    <submittedName>
        <fullName evidence="2">Uncharacterized protein</fullName>
    </submittedName>
</protein>
<dbReference type="EMBL" id="CM007382">
    <property type="protein sequence ID" value="ONK77633.1"/>
    <property type="molecule type" value="Genomic_DNA"/>
</dbReference>
<accession>A0A5P1FIV2</accession>
<feature type="region of interest" description="Disordered" evidence="1">
    <location>
        <begin position="1"/>
        <end position="151"/>
    </location>
</feature>
<reference evidence="3" key="1">
    <citation type="journal article" date="2017" name="Nat. Commun.">
        <title>The asparagus genome sheds light on the origin and evolution of a young Y chromosome.</title>
        <authorList>
            <person name="Harkess A."/>
            <person name="Zhou J."/>
            <person name="Xu C."/>
            <person name="Bowers J.E."/>
            <person name="Van der Hulst R."/>
            <person name="Ayyampalayam S."/>
            <person name="Mercati F."/>
            <person name="Riccardi P."/>
            <person name="McKain M.R."/>
            <person name="Kakrana A."/>
            <person name="Tang H."/>
            <person name="Ray J."/>
            <person name="Groenendijk J."/>
            <person name="Arikit S."/>
            <person name="Mathioni S.M."/>
            <person name="Nakano M."/>
            <person name="Shan H."/>
            <person name="Telgmann-Rauber A."/>
            <person name="Kanno A."/>
            <person name="Yue Z."/>
            <person name="Chen H."/>
            <person name="Li W."/>
            <person name="Chen Y."/>
            <person name="Xu X."/>
            <person name="Zhang Y."/>
            <person name="Luo S."/>
            <person name="Chen H."/>
            <person name="Gao J."/>
            <person name="Mao Z."/>
            <person name="Pires J.C."/>
            <person name="Luo M."/>
            <person name="Kudrna D."/>
            <person name="Wing R.A."/>
            <person name="Meyers B.C."/>
            <person name="Yi K."/>
            <person name="Kong H."/>
            <person name="Lavrijsen P."/>
            <person name="Sunseri F."/>
            <person name="Falavigna A."/>
            <person name="Ye Y."/>
            <person name="Leebens-Mack J.H."/>
            <person name="Chen G."/>
        </authorList>
    </citation>
    <scope>NUCLEOTIDE SEQUENCE [LARGE SCALE GENOMIC DNA]</scope>
    <source>
        <strain evidence="3">cv. DH0086</strain>
    </source>
</reference>
<dbReference type="AlphaFoldDB" id="A0A5P1FIV2"/>
<name>A0A5P1FIV2_ASPOF</name>
<gene>
    <name evidence="2" type="ORF">A4U43_C02F8840</name>
</gene>